<dbReference type="RefSeq" id="WP_058389191.1">
    <property type="nucleotide sequence ID" value="NZ_LLWF02000026.1"/>
</dbReference>
<evidence type="ECO:0000313" key="1">
    <source>
        <dbReference type="EMBL" id="ONH83353.1"/>
    </source>
</evidence>
<proteinExistence type="predicted"/>
<keyword evidence="2" id="KW-1185">Reference proteome</keyword>
<gene>
    <name evidence="1" type="ORF">APZ41_009935</name>
</gene>
<accession>A0A1S8D4U0</accession>
<dbReference type="PANTHER" id="PTHR36849:SF1">
    <property type="entry name" value="CYTOPLASMIC PROTEIN"/>
    <property type="match status" value="1"/>
</dbReference>
<dbReference type="PANTHER" id="PTHR36849">
    <property type="entry name" value="CYTOPLASMIC PROTEIN-RELATED"/>
    <property type="match status" value="1"/>
</dbReference>
<dbReference type="InterPro" id="IPR052552">
    <property type="entry name" value="YeaO-like"/>
</dbReference>
<dbReference type="Pfam" id="PF22752">
    <property type="entry name" value="DUF488-N3i"/>
    <property type="match status" value="1"/>
</dbReference>
<reference evidence="1" key="1">
    <citation type="submission" date="2016-12" db="EMBL/GenBank/DDBJ databases">
        <title>Draft genome sequence of Roseomonas mucosa strain AU37, isolated from a peripheral intravenous catheter.</title>
        <authorList>
            <person name="Choudhury M.A."/>
            <person name="Sidjabat H.E."/>
            <person name="Wailan A.M."/>
            <person name="Zhang L."/>
            <person name="Marsh N.M."/>
            <person name="Rickard C.M."/>
            <person name="Davies M."/>
            <person name="Mcmillan D.J."/>
        </authorList>
    </citation>
    <scope>NUCLEOTIDE SEQUENCE [LARGE SCALE GENOMIC DNA]</scope>
    <source>
        <strain evidence="1">AU37</strain>
    </source>
</reference>
<dbReference type="AlphaFoldDB" id="A0A1S8D4U0"/>
<name>A0A1S8D4U0_9PROT</name>
<protein>
    <submittedName>
        <fullName evidence="1">Uncharacterized protein</fullName>
    </submittedName>
</protein>
<dbReference type="STRING" id="207340.APZ41_009935"/>
<evidence type="ECO:0000313" key="2">
    <source>
        <dbReference type="Proteomes" id="UP000054844"/>
    </source>
</evidence>
<dbReference type="EMBL" id="LLWF02000026">
    <property type="protein sequence ID" value="ONH83353.1"/>
    <property type="molecule type" value="Genomic_DNA"/>
</dbReference>
<dbReference type="Proteomes" id="UP000054844">
    <property type="component" value="Unassembled WGS sequence"/>
</dbReference>
<comment type="caution">
    <text evidence="1">The sequence shown here is derived from an EMBL/GenBank/DDBJ whole genome shotgun (WGS) entry which is preliminary data.</text>
</comment>
<sequence length="138" mass="15625">MTRREAAPEVRIRRAYDPPEEADGFRILVDRLWPRGLGRDGAWIGLWLKEVAPSNALRQWFGHDPARWAEFRARYRAELRGSPALESLLAEVARHRRVTLLFGARDVAHNNAVVLQEICARGGRGHTPATPTVMPPQT</sequence>
<organism evidence="1 2">
    <name type="scientific">Roseomonas mucosa</name>
    <dbReference type="NCBI Taxonomy" id="207340"/>
    <lineage>
        <taxon>Bacteria</taxon>
        <taxon>Pseudomonadati</taxon>
        <taxon>Pseudomonadota</taxon>
        <taxon>Alphaproteobacteria</taxon>
        <taxon>Acetobacterales</taxon>
        <taxon>Roseomonadaceae</taxon>
        <taxon>Roseomonas</taxon>
    </lineage>
</organism>
<dbReference type="OrthoDB" id="9790745at2"/>